<dbReference type="STRING" id="675511.GCA_000341735_03712"/>
<dbReference type="KEGG" id="mbur:EQU24_18650"/>
<keyword evidence="12" id="KW-1185">Reference proteome</keyword>
<name>A0A4P9URC1_METBY</name>
<dbReference type="RefSeq" id="WP_017842109.1">
    <property type="nucleotide sequence ID" value="NZ_CP035467.1"/>
</dbReference>
<accession>A0A4P9URC1</accession>
<evidence type="ECO:0000256" key="1">
    <source>
        <dbReference type="ARBA" id="ARBA00000439"/>
    </source>
</evidence>
<dbReference type="InterPro" id="IPR017853">
    <property type="entry name" value="GH"/>
</dbReference>
<dbReference type="InterPro" id="IPR003385">
    <property type="entry name" value="Glyco_hydro_77"/>
</dbReference>
<dbReference type="EC" id="2.4.1.25" evidence="3 10"/>
<comment type="similarity">
    <text evidence="2 10">Belongs to the disproportionating enzyme family.</text>
</comment>
<dbReference type="AlphaFoldDB" id="A0A4P9URC1"/>
<gene>
    <name evidence="11" type="primary">malQ</name>
    <name evidence="11" type="ORF">EQU24_18650</name>
</gene>
<dbReference type="NCBIfam" id="NF011080">
    <property type="entry name" value="PRK14508.1-3"/>
    <property type="match status" value="1"/>
</dbReference>
<evidence type="ECO:0000256" key="8">
    <source>
        <dbReference type="ARBA" id="ARBA00031423"/>
    </source>
</evidence>
<comment type="catalytic activity">
    <reaction evidence="1 10">
        <text>Transfers a segment of a (1-&gt;4)-alpha-D-glucan to a new position in an acceptor, which may be glucose or a (1-&gt;4)-alpha-D-glucan.</text>
        <dbReference type="EC" id="2.4.1.25"/>
    </reaction>
</comment>
<dbReference type="Gene3D" id="3.20.20.80">
    <property type="entry name" value="Glycosidases"/>
    <property type="match status" value="1"/>
</dbReference>
<evidence type="ECO:0000313" key="11">
    <source>
        <dbReference type="EMBL" id="QCW84032.1"/>
    </source>
</evidence>
<dbReference type="Proteomes" id="UP000305881">
    <property type="component" value="Chromosome"/>
</dbReference>
<evidence type="ECO:0000256" key="9">
    <source>
        <dbReference type="ARBA" id="ARBA00031501"/>
    </source>
</evidence>
<dbReference type="PANTHER" id="PTHR32438">
    <property type="entry name" value="4-ALPHA-GLUCANOTRANSFERASE DPE1, CHLOROPLASTIC/AMYLOPLASTIC"/>
    <property type="match status" value="1"/>
</dbReference>
<keyword evidence="6 10" id="KW-0808">Transferase</keyword>
<keyword evidence="5 10" id="KW-0328">Glycosyltransferase</keyword>
<evidence type="ECO:0000313" key="12">
    <source>
        <dbReference type="Proteomes" id="UP000305881"/>
    </source>
</evidence>
<dbReference type="GO" id="GO:0005975">
    <property type="term" value="P:carbohydrate metabolic process"/>
    <property type="evidence" value="ECO:0007669"/>
    <property type="project" value="InterPro"/>
</dbReference>
<evidence type="ECO:0000256" key="3">
    <source>
        <dbReference type="ARBA" id="ARBA00012560"/>
    </source>
</evidence>
<dbReference type="SUPFAM" id="SSF51445">
    <property type="entry name" value="(Trans)glycosidases"/>
    <property type="match status" value="1"/>
</dbReference>
<organism evidence="11 12">
    <name type="scientific">Methylotuvimicrobium buryatense</name>
    <name type="common">Methylomicrobium buryatense</name>
    <dbReference type="NCBI Taxonomy" id="95641"/>
    <lineage>
        <taxon>Bacteria</taxon>
        <taxon>Pseudomonadati</taxon>
        <taxon>Pseudomonadota</taxon>
        <taxon>Gammaproteobacteria</taxon>
        <taxon>Methylococcales</taxon>
        <taxon>Methylococcaceae</taxon>
        <taxon>Methylotuvimicrobium</taxon>
    </lineage>
</organism>
<dbReference type="NCBIfam" id="NF011079">
    <property type="entry name" value="PRK14508.1-2"/>
    <property type="match status" value="1"/>
</dbReference>
<evidence type="ECO:0000256" key="10">
    <source>
        <dbReference type="RuleBase" id="RU361207"/>
    </source>
</evidence>
<evidence type="ECO:0000256" key="2">
    <source>
        <dbReference type="ARBA" id="ARBA00005684"/>
    </source>
</evidence>
<evidence type="ECO:0000256" key="4">
    <source>
        <dbReference type="ARBA" id="ARBA00020295"/>
    </source>
</evidence>
<protein>
    <recommendedName>
        <fullName evidence="4 10">4-alpha-glucanotransferase</fullName>
        <ecNumber evidence="3 10">2.4.1.25</ecNumber>
    </recommendedName>
    <alternativeName>
        <fullName evidence="8 10">Amylomaltase</fullName>
    </alternativeName>
    <alternativeName>
        <fullName evidence="9 10">Disproportionating enzyme</fullName>
    </alternativeName>
</protein>
<evidence type="ECO:0000256" key="5">
    <source>
        <dbReference type="ARBA" id="ARBA00022676"/>
    </source>
</evidence>
<dbReference type="Pfam" id="PF02446">
    <property type="entry name" value="Glyco_hydro_77"/>
    <property type="match status" value="1"/>
</dbReference>
<sequence>MIDILHRRRAGVLLHITSLPGNNENGNLGPEAYRFVDFLNSVGVTVWQTLPLNMPHDDGSPYQCISAHAGNTALIDLDKLVDKGWLSPGERCQECGGSPSFARECLLNHAYYGFKLHATEHEKIEFTKFCIDKKFWLDDYALFIALRKEFNNLSWNQWPEQYKSRNISALKEASRRLSTEIEAIKFEQFVFFTQWLELKDYASRHGILLFGDIPIFVSYDSADVWVHPEVFKLDEQFEMSVVAGVPPDYFSETGQRWGNPHYNWSYLKKNGFHWWLDRIKTQVEMFDIIRIDHFRGLEAAWEIPVSEPTAMNGCWVKAPGQALLKTIFDAFGPIALVAEDLGVITDKVEKLRDDFSLPGMKILQFAFSGGPSNPYLPGNLDKNSVVYTGTHDNDTTLGWYRQISEQEQAYVYEYLGQPASSMPYTLIQAALASVANLAIIPMQDILELDTEHRMNIPGTTEGNWLWRFTWDQLLPLHMQRLARAIKLYGRD</sequence>
<dbReference type="GO" id="GO:0004134">
    <property type="term" value="F:4-alpha-glucanotransferase activity"/>
    <property type="evidence" value="ECO:0007669"/>
    <property type="project" value="UniProtKB-EC"/>
</dbReference>
<dbReference type="OrthoDB" id="9763489at2"/>
<proteinExistence type="inferred from homology"/>
<keyword evidence="7 10" id="KW-0119">Carbohydrate metabolism</keyword>
<dbReference type="EMBL" id="CP035467">
    <property type="protein sequence ID" value="QCW84032.1"/>
    <property type="molecule type" value="Genomic_DNA"/>
</dbReference>
<dbReference type="NCBIfam" id="TIGR00217">
    <property type="entry name" value="malQ"/>
    <property type="match status" value="1"/>
</dbReference>
<reference evidence="12" key="1">
    <citation type="journal article" date="2019" name="J. Bacteriol.">
        <title>A Mutagenic Screen Identifies a TonB-Dependent Receptor Required for the Lanthanide Metal Switch in the Type I Methanotroph 'Methylotuvimicrobium buryatense' 5GB1C.</title>
        <authorList>
            <person name="Groom J.D."/>
            <person name="Ford S.M."/>
            <person name="Pesesky M.W."/>
            <person name="Lidstrom M.E."/>
        </authorList>
    </citation>
    <scope>NUCLEOTIDE SEQUENCE [LARGE SCALE GENOMIC DNA]</scope>
    <source>
        <strain evidence="12">5GB1C</strain>
    </source>
</reference>
<evidence type="ECO:0000256" key="6">
    <source>
        <dbReference type="ARBA" id="ARBA00022679"/>
    </source>
</evidence>
<evidence type="ECO:0000256" key="7">
    <source>
        <dbReference type="ARBA" id="ARBA00023277"/>
    </source>
</evidence>
<dbReference type="PANTHER" id="PTHR32438:SF5">
    <property type="entry name" value="4-ALPHA-GLUCANOTRANSFERASE DPE1, CHLOROPLASTIC_AMYLOPLASTIC"/>
    <property type="match status" value="1"/>
</dbReference>